<name>A0A0M3IK11_ASCLU</name>
<dbReference type="Gene3D" id="2.60.40.10">
    <property type="entry name" value="Immunoglobulins"/>
    <property type="match status" value="1"/>
</dbReference>
<organism evidence="3 4">
    <name type="scientific">Ascaris lumbricoides</name>
    <name type="common">Giant roundworm</name>
    <dbReference type="NCBI Taxonomy" id="6252"/>
    <lineage>
        <taxon>Eukaryota</taxon>
        <taxon>Metazoa</taxon>
        <taxon>Ecdysozoa</taxon>
        <taxon>Nematoda</taxon>
        <taxon>Chromadorea</taxon>
        <taxon>Rhabditida</taxon>
        <taxon>Spirurina</taxon>
        <taxon>Ascaridomorpha</taxon>
        <taxon>Ascaridoidea</taxon>
        <taxon>Ascarididae</taxon>
        <taxon>Ascaris</taxon>
    </lineage>
</organism>
<feature type="compositionally biased region" description="Basic and acidic residues" evidence="1">
    <location>
        <begin position="525"/>
        <end position="550"/>
    </location>
</feature>
<dbReference type="Pfam" id="PF00635">
    <property type="entry name" value="Motile_Sperm"/>
    <property type="match status" value="1"/>
</dbReference>
<feature type="compositionally biased region" description="Basic and acidic residues" evidence="1">
    <location>
        <begin position="558"/>
        <end position="572"/>
    </location>
</feature>
<dbReference type="SUPFAM" id="SSF49354">
    <property type="entry name" value="PapD-like"/>
    <property type="match status" value="1"/>
</dbReference>
<dbReference type="AlphaFoldDB" id="A0A0M3IK11"/>
<evidence type="ECO:0000259" key="2">
    <source>
        <dbReference type="PROSITE" id="PS50202"/>
    </source>
</evidence>
<feature type="region of interest" description="Disordered" evidence="1">
    <location>
        <begin position="519"/>
        <end position="572"/>
    </location>
</feature>
<proteinExistence type="predicted"/>
<feature type="domain" description="MSP" evidence="2">
    <location>
        <begin position="122"/>
        <end position="249"/>
    </location>
</feature>
<keyword evidence="3" id="KW-1185">Reference proteome</keyword>
<dbReference type="InterPro" id="IPR000535">
    <property type="entry name" value="MSP_dom"/>
</dbReference>
<evidence type="ECO:0000313" key="4">
    <source>
        <dbReference type="WBParaSite" id="ALUE_0001904901-mRNA-1"/>
    </source>
</evidence>
<dbReference type="Proteomes" id="UP000036681">
    <property type="component" value="Unplaced"/>
</dbReference>
<evidence type="ECO:0000256" key="1">
    <source>
        <dbReference type="SAM" id="MobiDB-lite"/>
    </source>
</evidence>
<protein>
    <submittedName>
        <fullName evidence="4">MSP domain-containing protein</fullName>
    </submittedName>
</protein>
<evidence type="ECO:0000313" key="3">
    <source>
        <dbReference type="Proteomes" id="UP000036681"/>
    </source>
</evidence>
<sequence>MEAASNETSPLSAYRITATTFKELSVSSLISNLQILVIILLAVYSEAFLSPFTSEVVDFLKDGSHSRSHPYLCIHSSVSEKGSVYAYEALRDTSEEDCWIPAYCPNVRRTISEETVAVYDGDVTSIPSEELIFEYPYNDIITVTICNRCERPMMWALKSSAPTRLMARPTCGVLKAHVTVDVEMSGVSYIYLQIKLGVIEPNAINAEILDDILAFDYNFINDPNAVFDRSFLEKSDPNRRRKKWHISYNNLSVEHSFALHMIRAHCLIRSAKVACRVSCILDRFIGGGTEWCWTASSDGPQRVCCLRDSKAAASHGRPLLAYWAPLICKDRFCLRTQPLLLTPPPPIHKRLSAVPMANPPPSLKSIVDKPRYFYMEYFRNAQDEIMSYIPLAPDEDYSIPSTSTFVPEQYVRWNAQDEIMSYIPLAPDEDYSIPSTSTFVPEQYVRCQLSFEDPQMDRNYEDSNDAMFEVYDYLTLKLEAMFNGQANAFPQLFTKEWHDHYSTFCPDNEIKDKKRIADIADVDDEQHRSRTPDDRGGGKKDKKMENEEKRPRKRVHRSEKFDKTKKVKYNRE</sequence>
<accession>A0A0M3IK11</accession>
<dbReference type="WBParaSite" id="ALUE_0001904901-mRNA-1">
    <property type="protein sequence ID" value="ALUE_0001904901-mRNA-1"/>
    <property type="gene ID" value="ALUE_0001904901"/>
</dbReference>
<dbReference type="InterPro" id="IPR008962">
    <property type="entry name" value="PapD-like_sf"/>
</dbReference>
<reference evidence="4" key="1">
    <citation type="submission" date="2017-02" db="UniProtKB">
        <authorList>
            <consortium name="WormBaseParasite"/>
        </authorList>
    </citation>
    <scope>IDENTIFICATION</scope>
</reference>
<dbReference type="InterPro" id="IPR013783">
    <property type="entry name" value="Ig-like_fold"/>
</dbReference>
<dbReference type="PROSITE" id="PS50202">
    <property type="entry name" value="MSP"/>
    <property type="match status" value="1"/>
</dbReference>